<dbReference type="InterPro" id="IPR038150">
    <property type="entry name" value="CRR7-like_sf"/>
</dbReference>
<dbReference type="PANTHER" id="PTHR36803:SF1">
    <property type="entry name" value="PROTEIN CHLORORESPIRATORY REDUCTION 7, CHLOROPLASTIC"/>
    <property type="match status" value="1"/>
</dbReference>
<organism evidence="1">
    <name type="scientific">Fischerella sp. MV11</name>
    <dbReference type="NCBI Taxonomy" id="397321"/>
    <lineage>
        <taxon>Bacteria</taxon>
        <taxon>Bacillati</taxon>
        <taxon>Cyanobacteriota</taxon>
        <taxon>Cyanophyceae</taxon>
        <taxon>Nostocales</taxon>
        <taxon>Hapalosiphonaceae</taxon>
        <taxon>Fischerella</taxon>
    </lineage>
</organism>
<dbReference type="AlphaFoldDB" id="E1U3Q1"/>
<accession>E1U3Q1</accession>
<dbReference type="EMBL" id="FJ211388">
    <property type="protein sequence ID" value="ACN96058.1"/>
    <property type="molecule type" value="Genomic_DNA"/>
</dbReference>
<name>E1U3Q1_9CYAN</name>
<dbReference type="Gene3D" id="3.90.940.40">
    <property type="entry name" value="Protein CHLORORESPIRATORY REDUCTION 7"/>
    <property type="match status" value="1"/>
</dbReference>
<proteinExistence type="predicted"/>
<sequence length="94" mass="10942">MEIYGVSFMPDSLMYQQDHFVVLETNQEEQFLTASELLEKLTDILQKLNPQDLPPDIRSLDSLESRAKYLLDTSCELDVGPGQYLQWYAVRLEK</sequence>
<evidence type="ECO:0000313" key="1">
    <source>
        <dbReference type="EMBL" id="ACN96058.1"/>
    </source>
</evidence>
<dbReference type="PANTHER" id="PTHR36803">
    <property type="entry name" value="PROTEIN CHLORORESPIRATORY REDUCTION 7, CHLOROPLASTIC"/>
    <property type="match status" value="1"/>
</dbReference>
<evidence type="ECO:0008006" key="2">
    <source>
        <dbReference type="Google" id="ProtNLM"/>
    </source>
</evidence>
<reference evidence="1" key="1">
    <citation type="submission" date="2008-09" db="EMBL/GenBank/DDBJ databases">
        <title>High diversity of cyanobacterial nonribosomal peptide synthetase genes in isolates from geothermal sites and hot springs of Costa Rica.</title>
        <authorList>
            <person name="Hess W.R."/>
            <person name="Scholz I.D."/>
        </authorList>
    </citation>
    <scope>NUCLEOTIDE SEQUENCE</scope>
    <source>
        <strain evidence="1">MV11</strain>
    </source>
</reference>
<dbReference type="Pfam" id="PF12095">
    <property type="entry name" value="CRR7"/>
    <property type="match status" value="1"/>
</dbReference>
<dbReference type="InterPro" id="IPR021954">
    <property type="entry name" value="CRR7"/>
</dbReference>
<protein>
    <recommendedName>
        <fullName evidence="2">Chlororespiratory reduction protein 7</fullName>
    </recommendedName>
</protein>